<dbReference type="EMBL" id="BOOC01000017">
    <property type="protein sequence ID" value="GIH40865.1"/>
    <property type="molecule type" value="Genomic_DNA"/>
</dbReference>
<evidence type="ECO:0000256" key="4">
    <source>
        <dbReference type="PROSITE-ProRule" id="PRU00335"/>
    </source>
</evidence>
<dbReference type="Pfam" id="PF00440">
    <property type="entry name" value="TetR_N"/>
    <property type="match status" value="1"/>
</dbReference>
<dbReference type="PROSITE" id="PS50977">
    <property type="entry name" value="HTH_TETR_2"/>
    <property type="match status" value="1"/>
</dbReference>
<keyword evidence="3" id="KW-0804">Transcription</keyword>
<feature type="DNA-binding region" description="H-T-H motif" evidence="4">
    <location>
        <begin position="27"/>
        <end position="46"/>
    </location>
</feature>
<dbReference type="Gene3D" id="1.10.357.10">
    <property type="entry name" value="Tetracycline Repressor, domain 2"/>
    <property type="match status" value="1"/>
</dbReference>
<accession>A0ABQ4G1F5</accession>
<reference evidence="6 7" key="1">
    <citation type="submission" date="2021-01" db="EMBL/GenBank/DDBJ databases">
        <title>Whole genome shotgun sequence of Microbispora corallina NBRC 16416.</title>
        <authorList>
            <person name="Komaki H."/>
            <person name="Tamura T."/>
        </authorList>
    </citation>
    <scope>NUCLEOTIDE SEQUENCE [LARGE SCALE GENOMIC DNA]</scope>
    <source>
        <strain evidence="6 7">NBRC 16416</strain>
    </source>
</reference>
<dbReference type="Pfam" id="PF16925">
    <property type="entry name" value="TetR_C_13"/>
    <property type="match status" value="1"/>
</dbReference>
<gene>
    <name evidence="6" type="ORF">Mco01_38650</name>
</gene>
<dbReference type="InterPro" id="IPR009057">
    <property type="entry name" value="Homeodomain-like_sf"/>
</dbReference>
<evidence type="ECO:0000256" key="1">
    <source>
        <dbReference type="ARBA" id="ARBA00023015"/>
    </source>
</evidence>
<sequence length="190" mass="20826">MARVGMRKEIVEAAFEQFHARGYNAAGVKDITDAAGVPKGSFYNHFPSKEALAVVALDRYGETVRMRDLTDRSVEPLARLRAHFEFLRDETVRHGFARGCMLGNFGAEITDHSETLRTAVREGFARWSALITGVLDEARSAGGLRPGLDPEATAVFVLSAWEGTLVRARADRSGEAFDAFFSLVFGTLLA</sequence>
<keyword evidence="7" id="KW-1185">Reference proteome</keyword>
<dbReference type="RefSeq" id="WP_204058254.1">
    <property type="nucleotide sequence ID" value="NZ_BAAAGP010000014.1"/>
</dbReference>
<dbReference type="InterPro" id="IPR011075">
    <property type="entry name" value="TetR_C"/>
</dbReference>
<dbReference type="PRINTS" id="PR00455">
    <property type="entry name" value="HTHTETR"/>
</dbReference>
<name>A0ABQ4G1F5_9ACTN</name>
<dbReference type="PANTHER" id="PTHR47506:SF6">
    <property type="entry name" value="HTH-TYPE TRANSCRIPTIONAL REPRESSOR NEMR"/>
    <property type="match status" value="1"/>
</dbReference>
<keyword evidence="2 4" id="KW-0238">DNA-binding</keyword>
<dbReference type="InterPro" id="IPR036271">
    <property type="entry name" value="Tet_transcr_reg_TetR-rel_C_sf"/>
</dbReference>
<comment type="caution">
    <text evidence="6">The sequence shown here is derived from an EMBL/GenBank/DDBJ whole genome shotgun (WGS) entry which is preliminary data.</text>
</comment>
<keyword evidence="1" id="KW-0805">Transcription regulation</keyword>
<dbReference type="SUPFAM" id="SSF46689">
    <property type="entry name" value="Homeodomain-like"/>
    <property type="match status" value="1"/>
</dbReference>
<organism evidence="6 7">
    <name type="scientific">Microbispora corallina</name>
    <dbReference type="NCBI Taxonomy" id="83302"/>
    <lineage>
        <taxon>Bacteria</taxon>
        <taxon>Bacillati</taxon>
        <taxon>Actinomycetota</taxon>
        <taxon>Actinomycetes</taxon>
        <taxon>Streptosporangiales</taxon>
        <taxon>Streptosporangiaceae</taxon>
        <taxon>Microbispora</taxon>
    </lineage>
</organism>
<evidence type="ECO:0000313" key="7">
    <source>
        <dbReference type="Proteomes" id="UP000603904"/>
    </source>
</evidence>
<protein>
    <submittedName>
        <fullName evidence="6">TetR family transcriptional regulator</fullName>
    </submittedName>
</protein>
<evidence type="ECO:0000313" key="6">
    <source>
        <dbReference type="EMBL" id="GIH40865.1"/>
    </source>
</evidence>
<proteinExistence type="predicted"/>
<evidence type="ECO:0000259" key="5">
    <source>
        <dbReference type="PROSITE" id="PS50977"/>
    </source>
</evidence>
<dbReference type="Proteomes" id="UP000603904">
    <property type="component" value="Unassembled WGS sequence"/>
</dbReference>
<evidence type="ECO:0000256" key="3">
    <source>
        <dbReference type="ARBA" id="ARBA00023163"/>
    </source>
</evidence>
<feature type="domain" description="HTH tetR-type" evidence="5">
    <location>
        <begin position="4"/>
        <end position="64"/>
    </location>
</feature>
<dbReference type="InterPro" id="IPR001647">
    <property type="entry name" value="HTH_TetR"/>
</dbReference>
<dbReference type="PANTHER" id="PTHR47506">
    <property type="entry name" value="TRANSCRIPTIONAL REGULATORY PROTEIN"/>
    <property type="match status" value="1"/>
</dbReference>
<dbReference type="SUPFAM" id="SSF48498">
    <property type="entry name" value="Tetracyclin repressor-like, C-terminal domain"/>
    <property type="match status" value="1"/>
</dbReference>
<evidence type="ECO:0000256" key="2">
    <source>
        <dbReference type="ARBA" id="ARBA00023125"/>
    </source>
</evidence>